<organism evidence="1 2">
    <name type="scientific">Dioscorea alata</name>
    <name type="common">Purple yam</name>
    <dbReference type="NCBI Taxonomy" id="55571"/>
    <lineage>
        <taxon>Eukaryota</taxon>
        <taxon>Viridiplantae</taxon>
        <taxon>Streptophyta</taxon>
        <taxon>Embryophyta</taxon>
        <taxon>Tracheophyta</taxon>
        <taxon>Spermatophyta</taxon>
        <taxon>Magnoliopsida</taxon>
        <taxon>Liliopsida</taxon>
        <taxon>Dioscoreales</taxon>
        <taxon>Dioscoreaceae</taxon>
        <taxon>Dioscorea</taxon>
    </lineage>
</organism>
<dbReference type="EMBL" id="CM037018">
    <property type="protein sequence ID" value="KAH7675625.1"/>
    <property type="molecule type" value="Genomic_DNA"/>
</dbReference>
<evidence type="ECO:0000313" key="2">
    <source>
        <dbReference type="Proteomes" id="UP000827976"/>
    </source>
</evidence>
<dbReference type="Proteomes" id="UP000827976">
    <property type="component" value="Chromosome 8"/>
</dbReference>
<name>A0ACB7VNS8_DIOAL</name>
<protein>
    <submittedName>
        <fullName evidence="1">Abieta-7,13-dien-18-ol hydroxylase protein</fullName>
        <ecNumber evidence="1">1.14.14.145</ecNumber>
    </submittedName>
</protein>
<proteinExistence type="predicted"/>
<dbReference type="EC" id="1.14.14.145" evidence="1"/>
<evidence type="ECO:0000313" key="1">
    <source>
        <dbReference type="EMBL" id="KAH7675625.1"/>
    </source>
</evidence>
<sequence>MASELLALLLAFLLITIHLLTKTRKPSNRLPPGSLGIPIIGQSLPLLWAMRSNTGEQWINNRIKKYGPISKLSLFGKPTVFLTGPAANKFIFSSNGSLAHQQPQSMCRIIGRRNMLELIVKDHKRVRGAVSYFLKPEALRKYVCKIDQEIRHHLRTNWSDHNQVKILPSMKSLTFNVICSTIFGIERGARREIIVRDFAKMMTGMWSVPVNLPFTNFNESLKASSRIRKELTKVIEEKRRALKLGERSSDEDLITYLLSLGSDNGEILTEEEILDNAVLLMIAGHDTTAIVLTFIVRQLANDPITYANILNEHEEIAKIKAPEEDLTWDDLLKMKYTWRVAQEIMRTIPPAFGGFRRVIKDVEFGGYLIPKGWQVFWNASVTHMDESIFKEPKKFDPSRFEKQSEIPPYCFIAFGAGPRICAGYEFAKAEMLVAVHYMVTRFKWSLCCKDNTFVRDPMPSPKQGLPVLIEVKASL</sequence>
<keyword evidence="1" id="KW-0560">Oxidoreductase</keyword>
<gene>
    <name evidence="1" type="ORF">IHE45_08G147700</name>
</gene>
<reference evidence="2" key="1">
    <citation type="journal article" date="2022" name="Nat. Commun.">
        <title>Chromosome evolution and the genetic basis of agronomically important traits in greater yam.</title>
        <authorList>
            <person name="Bredeson J.V."/>
            <person name="Lyons J.B."/>
            <person name="Oniyinde I.O."/>
            <person name="Okereke N.R."/>
            <person name="Kolade O."/>
            <person name="Nnabue I."/>
            <person name="Nwadili C.O."/>
            <person name="Hribova E."/>
            <person name="Parker M."/>
            <person name="Nwogha J."/>
            <person name="Shu S."/>
            <person name="Carlson J."/>
            <person name="Kariba R."/>
            <person name="Muthemba S."/>
            <person name="Knop K."/>
            <person name="Barton G.J."/>
            <person name="Sherwood A.V."/>
            <person name="Lopez-Montes A."/>
            <person name="Asiedu R."/>
            <person name="Jamnadass R."/>
            <person name="Muchugi A."/>
            <person name="Goodstein D."/>
            <person name="Egesi C.N."/>
            <person name="Featherston J."/>
            <person name="Asfaw A."/>
            <person name="Simpson G.G."/>
            <person name="Dolezel J."/>
            <person name="Hendre P.S."/>
            <person name="Van Deynze A."/>
            <person name="Kumar P.L."/>
            <person name="Obidiegwu J.E."/>
            <person name="Bhattacharjee R."/>
            <person name="Rokhsar D.S."/>
        </authorList>
    </citation>
    <scope>NUCLEOTIDE SEQUENCE [LARGE SCALE GENOMIC DNA]</scope>
    <source>
        <strain evidence="2">cv. TDa95/00328</strain>
    </source>
</reference>
<keyword evidence="2" id="KW-1185">Reference proteome</keyword>
<comment type="caution">
    <text evidence="1">The sequence shown here is derived from an EMBL/GenBank/DDBJ whole genome shotgun (WGS) entry which is preliminary data.</text>
</comment>
<accession>A0ACB7VNS8</accession>